<evidence type="ECO:0000313" key="2">
    <source>
        <dbReference type="Proteomes" id="UP000694892"/>
    </source>
</evidence>
<dbReference type="AlphaFoldDB" id="A0A974DUR0"/>
<accession>A0A974DUR0</accession>
<proteinExistence type="predicted"/>
<name>A0A974DUR0_XENLA</name>
<evidence type="ECO:0000313" key="1">
    <source>
        <dbReference type="EMBL" id="OCT97870.1"/>
    </source>
</evidence>
<dbReference type="EMBL" id="CM004467">
    <property type="protein sequence ID" value="OCT97870.1"/>
    <property type="molecule type" value="Genomic_DNA"/>
</dbReference>
<reference evidence="2" key="1">
    <citation type="journal article" date="2016" name="Nature">
        <title>Genome evolution in the allotetraploid frog Xenopus laevis.</title>
        <authorList>
            <person name="Session A.M."/>
            <person name="Uno Y."/>
            <person name="Kwon T."/>
            <person name="Chapman J.A."/>
            <person name="Toyoda A."/>
            <person name="Takahashi S."/>
            <person name="Fukui A."/>
            <person name="Hikosaka A."/>
            <person name="Suzuki A."/>
            <person name="Kondo M."/>
            <person name="van Heeringen S.J."/>
            <person name="Quigley I."/>
            <person name="Heinz S."/>
            <person name="Ogino H."/>
            <person name="Ochi H."/>
            <person name="Hellsten U."/>
            <person name="Lyons J.B."/>
            <person name="Simakov O."/>
            <person name="Putnam N."/>
            <person name="Stites J."/>
            <person name="Kuroki Y."/>
            <person name="Tanaka T."/>
            <person name="Michiue T."/>
            <person name="Watanabe M."/>
            <person name="Bogdanovic O."/>
            <person name="Lister R."/>
            <person name="Georgiou G."/>
            <person name="Paranjpe S.S."/>
            <person name="van Kruijsbergen I."/>
            <person name="Shu S."/>
            <person name="Carlson J."/>
            <person name="Kinoshita T."/>
            <person name="Ohta Y."/>
            <person name="Mawaribuchi S."/>
            <person name="Jenkins J."/>
            <person name="Grimwood J."/>
            <person name="Schmutz J."/>
            <person name="Mitros T."/>
            <person name="Mozaffari S.V."/>
            <person name="Suzuki Y."/>
            <person name="Haramoto Y."/>
            <person name="Yamamoto T.S."/>
            <person name="Takagi C."/>
            <person name="Heald R."/>
            <person name="Miller K."/>
            <person name="Haudenschild C."/>
            <person name="Kitzman J."/>
            <person name="Nakayama T."/>
            <person name="Izutsu Y."/>
            <person name="Robert J."/>
            <person name="Fortriede J."/>
            <person name="Burns K."/>
            <person name="Lotay V."/>
            <person name="Karimi K."/>
            <person name="Yasuoka Y."/>
            <person name="Dichmann D.S."/>
            <person name="Flajnik M.F."/>
            <person name="Houston D.W."/>
            <person name="Shendure J."/>
            <person name="DuPasquier L."/>
            <person name="Vize P.D."/>
            <person name="Zorn A.M."/>
            <person name="Ito M."/>
            <person name="Marcotte E.M."/>
            <person name="Wallingford J.B."/>
            <person name="Ito Y."/>
            <person name="Asashima M."/>
            <person name="Ueno N."/>
            <person name="Matsuda Y."/>
            <person name="Veenstra G.J."/>
            <person name="Fujiyama A."/>
            <person name="Harland R.M."/>
            <person name="Taira M."/>
            <person name="Rokhsar D.S."/>
        </authorList>
    </citation>
    <scope>NUCLEOTIDE SEQUENCE [LARGE SCALE GENOMIC DNA]</scope>
    <source>
        <strain evidence="2">J</strain>
    </source>
</reference>
<gene>
    <name evidence="1" type="ORF">XELAEV_18010102mg</name>
</gene>
<dbReference type="Proteomes" id="UP000694892">
    <property type="component" value="Chromosome 1S"/>
</dbReference>
<protein>
    <submittedName>
        <fullName evidence="1">Uncharacterized protein</fullName>
    </submittedName>
</protein>
<sequence>MSAIQGVAAVGSILPPLLTTTTCMGPSTGILGDQPCDAYSLSGLEIHPNNVGAVHRQTHKGLNLLPTWDDTCFSVPSSE</sequence>
<organism evidence="1 2">
    <name type="scientific">Xenopus laevis</name>
    <name type="common">African clawed frog</name>
    <dbReference type="NCBI Taxonomy" id="8355"/>
    <lineage>
        <taxon>Eukaryota</taxon>
        <taxon>Metazoa</taxon>
        <taxon>Chordata</taxon>
        <taxon>Craniata</taxon>
        <taxon>Vertebrata</taxon>
        <taxon>Euteleostomi</taxon>
        <taxon>Amphibia</taxon>
        <taxon>Batrachia</taxon>
        <taxon>Anura</taxon>
        <taxon>Pipoidea</taxon>
        <taxon>Pipidae</taxon>
        <taxon>Xenopodinae</taxon>
        <taxon>Xenopus</taxon>
        <taxon>Xenopus</taxon>
    </lineage>
</organism>